<dbReference type="EMBL" id="JAINUL010000001">
    <property type="protein sequence ID" value="MCC0100432.1"/>
    <property type="molecule type" value="Genomic_DNA"/>
</dbReference>
<evidence type="ECO:0000313" key="3">
    <source>
        <dbReference type="Proteomes" id="UP001520654"/>
    </source>
</evidence>
<protein>
    <recommendedName>
        <fullName evidence="4">Secreted protein</fullName>
    </recommendedName>
</protein>
<feature type="signal peptide" evidence="1">
    <location>
        <begin position="1"/>
        <end position="32"/>
    </location>
</feature>
<keyword evidence="3" id="KW-1185">Reference proteome</keyword>
<organism evidence="2 3">
    <name type="scientific">Streptomyces flavotricini</name>
    <dbReference type="NCBI Taxonomy" id="66888"/>
    <lineage>
        <taxon>Bacteria</taxon>
        <taxon>Bacillati</taxon>
        <taxon>Actinomycetota</taxon>
        <taxon>Actinomycetes</taxon>
        <taxon>Kitasatosporales</taxon>
        <taxon>Streptomycetaceae</taxon>
        <taxon>Streptomyces</taxon>
    </lineage>
</organism>
<reference evidence="2 3" key="1">
    <citation type="submission" date="2021-08" db="EMBL/GenBank/DDBJ databases">
        <title>Genomic Architecture of Streptomyces flavotricini NGL1 and Streptomyces erythrochromogenes HMS4 With Differential Plant Beneficial attributes and laccase production capabilities.</title>
        <authorList>
            <person name="Salwan R."/>
            <person name="Kaur R."/>
            <person name="Sharma V."/>
        </authorList>
    </citation>
    <scope>NUCLEOTIDE SEQUENCE [LARGE SCALE GENOMIC DNA]</scope>
    <source>
        <strain evidence="2 3">NGL1</strain>
    </source>
</reference>
<dbReference type="RefSeq" id="WP_229344000.1">
    <property type="nucleotide sequence ID" value="NZ_JAINUL010000001.1"/>
</dbReference>
<proteinExistence type="predicted"/>
<keyword evidence="1" id="KW-0732">Signal</keyword>
<evidence type="ECO:0000256" key="1">
    <source>
        <dbReference type="SAM" id="SignalP"/>
    </source>
</evidence>
<gene>
    <name evidence="2" type="ORF">K7B10_37810</name>
</gene>
<comment type="caution">
    <text evidence="2">The sequence shown here is derived from an EMBL/GenBank/DDBJ whole genome shotgun (WGS) entry which is preliminary data.</text>
</comment>
<sequence>MYGRNRRARRGPLAVAALSAAALLFTQGTASAASGNWYLPLPGGTYVPGSKVSWTPRVVCDQGPCTYDTEWRLSVRALSDAEFFNEVGSSFALVKGRDGAQVGTCTVDSATEVRCAATGNGSVGTGDDLRPARELALRAASSSCTATAEVLWFEVGGTVDAGPDDDVITPTTGGRCE</sequence>
<name>A0ABS8EIX7_9ACTN</name>
<evidence type="ECO:0000313" key="2">
    <source>
        <dbReference type="EMBL" id="MCC0100432.1"/>
    </source>
</evidence>
<feature type="chain" id="PRO_5046348189" description="Secreted protein" evidence="1">
    <location>
        <begin position="33"/>
        <end position="177"/>
    </location>
</feature>
<evidence type="ECO:0008006" key="4">
    <source>
        <dbReference type="Google" id="ProtNLM"/>
    </source>
</evidence>
<dbReference type="Proteomes" id="UP001520654">
    <property type="component" value="Unassembled WGS sequence"/>
</dbReference>
<accession>A0ABS8EIX7</accession>